<evidence type="ECO:0000256" key="1">
    <source>
        <dbReference type="SAM" id="SignalP"/>
    </source>
</evidence>
<sequence>MANRIHTIVILVLISMPSMATTLADLKPHTPSGKPWNEQWFYYFNDPQVGYFKISLQTFIYANDPELKERGYLHLVYTPIQGEIRTYDYLYDDVQVEAKDSTYGFRFSIPGVAEMDESSIRINTEDFSFSSDLVGPHQHYWRLNKGASPYSLLTSLPNVANRWFVFSLATPARYTFSADYAQHQGTASTYIDKGWSTSQATNYAFVMATEADQQLMLAGGSDEGFAIEMWAGQFHSTEHKMTFLPSIAGLTVTRTLSPCEGKLDIQLKSFDKEMRIHAAADTADFEDSTLPSIDVFNAEYPSAKTMNADIQVELYKFGQLKQQAHFAQGALEFGGGMHCDAQ</sequence>
<dbReference type="EMBL" id="CP022530">
    <property type="protein sequence ID" value="ASP38814.1"/>
    <property type="molecule type" value="Genomic_DNA"/>
</dbReference>
<dbReference type="OrthoDB" id="5719581at2"/>
<keyword evidence="3" id="KW-1185">Reference proteome</keyword>
<dbReference type="KEGG" id="bsan:CHH28_09035"/>
<dbReference type="Proteomes" id="UP000202440">
    <property type="component" value="Chromosome"/>
</dbReference>
<reference evidence="2 3" key="1">
    <citation type="submission" date="2017-07" db="EMBL/GenBank/DDBJ databases">
        <title>Annotated genome sequence of Bacterioplanes sanyensis isolated from Red Sea.</title>
        <authorList>
            <person name="Rehman Z.U."/>
        </authorList>
    </citation>
    <scope>NUCLEOTIDE SEQUENCE [LARGE SCALE GENOMIC DNA]</scope>
    <source>
        <strain evidence="2 3">NV9</strain>
    </source>
</reference>
<keyword evidence="1" id="KW-0732">Signal</keyword>
<dbReference type="AlphaFoldDB" id="A0A222FJZ3"/>
<evidence type="ECO:0000313" key="2">
    <source>
        <dbReference type="EMBL" id="ASP38814.1"/>
    </source>
</evidence>
<feature type="signal peptide" evidence="1">
    <location>
        <begin position="1"/>
        <end position="20"/>
    </location>
</feature>
<protein>
    <recommendedName>
        <fullName evidence="4">AttH domain-containing protein</fullName>
    </recommendedName>
</protein>
<organism evidence="2 3">
    <name type="scientific">Bacterioplanes sanyensis</name>
    <dbReference type="NCBI Taxonomy" id="1249553"/>
    <lineage>
        <taxon>Bacteria</taxon>
        <taxon>Pseudomonadati</taxon>
        <taxon>Pseudomonadota</taxon>
        <taxon>Gammaproteobacteria</taxon>
        <taxon>Oceanospirillales</taxon>
        <taxon>Oceanospirillaceae</taxon>
        <taxon>Bacterioplanes</taxon>
    </lineage>
</organism>
<evidence type="ECO:0000313" key="3">
    <source>
        <dbReference type="Proteomes" id="UP000202440"/>
    </source>
</evidence>
<name>A0A222FJZ3_9GAMM</name>
<proteinExistence type="predicted"/>
<feature type="chain" id="PRO_5012194734" description="AttH domain-containing protein" evidence="1">
    <location>
        <begin position="21"/>
        <end position="342"/>
    </location>
</feature>
<accession>A0A222FJZ3</accession>
<dbReference type="RefSeq" id="WP_094060000.1">
    <property type="nucleotide sequence ID" value="NZ_CP022530.1"/>
</dbReference>
<evidence type="ECO:0008006" key="4">
    <source>
        <dbReference type="Google" id="ProtNLM"/>
    </source>
</evidence>
<gene>
    <name evidence="2" type="ORF">CHH28_09035</name>
</gene>